<dbReference type="PANTHER" id="PTHR47843">
    <property type="entry name" value="BTB DOMAIN-CONTAINING PROTEIN-RELATED"/>
    <property type="match status" value="1"/>
</dbReference>
<dbReference type="EMBL" id="ML993611">
    <property type="protein sequence ID" value="KAF2162941.1"/>
    <property type="molecule type" value="Genomic_DNA"/>
</dbReference>
<dbReference type="InterPro" id="IPR011333">
    <property type="entry name" value="SKP1/BTB/POZ_sf"/>
</dbReference>
<name>A0A6A6C7C0_ZASCE</name>
<organism evidence="2 3">
    <name type="scientific">Zasmidium cellare ATCC 36951</name>
    <dbReference type="NCBI Taxonomy" id="1080233"/>
    <lineage>
        <taxon>Eukaryota</taxon>
        <taxon>Fungi</taxon>
        <taxon>Dikarya</taxon>
        <taxon>Ascomycota</taxon>
        <taxon>Pezizomycotina</taxon>
        <taxon>Dothideomycetes</taxon>
        <taxon>Dothideomycetidae</taxon>
        <taxon>Mycosphaerellales</taxon>
        <taxon>Mycosphaerellaceae</taxon>
        <taxon>Zasmidium</taxon>
    </lineage>
</organism>
<proteinExistence type="predicted"/>
<feature type="region of interest" description="Disordered" evidence="1">
    <location>
        <begin position="1"/>
        <end position="30"/>
    </location>
</feature>
<gene>
    <name evidence="2" type="ORF">M409DRAFT_57982</name>
</gene>
<sequence>MVSASLASSAPEKADNPFLPMPDEQLPTSTDCSTSSYESILAAISPFFVAVYQPFCELKYKEMWLYEDDRDAVEGMLRHVYGLDASGAVTNPGVYFYLRLFTVASKYNVPTLLEEAVEAVEERLAPATSASWFPEVVYQIYEELPVHQRELRTVVTDICLRDIHKLFKTKQFKELLMDIPALGIDVMQSVLEESYDDEDVEEEDDMEA</sequence>
<keyword evidence="3" id="KW-1185">Reference proteome</keyword>
<evidence type="ECO:0008006" key="4">
    <source>
        <dbReference type="Google" id="ProtNLM"/>
    </source>
</evidence>
<protein>
    <recommendedName>
        <fullName evidence="4">BTB domain-containing protein</fullName>
    </recommendedName>
</protein>
<dbReference type="GeneID" id="54567056"/>
<dbReference type="Proteomes" id="UP000799537">
    <property type="component" value="Unassembled WGS sequence"/>
</dbReference>
<dbReference type="OrthoDB" id="6359816at2759"/>
<evidence type="ECO:0000256" key="1">
    <source>
        <dbReference type="SAM" id="MobiDB-lite"/>
    </source>
</evidence>
<reference evidence="2" key="1">
    <citation type="journal article" date="2020" name="Stud. Mycol.">
        <title>101 Dothideomycetes genomes: a test case for predicting lifestyles and emergence of pathogens.</title>
        <authorList>
            <person name="Haridas S."/>
            <person name="Albert R."/>
            <person name="Binder M."/>
            <person name="Bloem J."/>
            <person name="Labutti K."/>
            <person name="Salamov A."/>
            <person name="Andreopoulos B."/>
            <person name="Baker S."/>
            <person name="Barry K."/>
            <person name="Bills G."/>
            <person name="Bluhm B."/>
            <person name="Cannon C."/>
            <person name="Castanera R."/>
            <person name="Culley D."/>
            <person name="Daum C."/>
            <person name="Ezra D."/>
            <person name="Gonzalez J."/>
            <person name="Henrissat B."/>
            <person name="Kuo A."/>
            <person name="Liang C."/>
            <person name="Lipzen A."/>
            <person name="Lutzoni F."/>
            <person name="Magnuson J."/>
            <person name="Mondo S."/>
            <person name="Nolan M."/>
            <person name="Ohm R."/>
            <person name="Pangilinan J."/>
            <person name="Park H.-J."/>
            <person name="Ramirez L."/>
            <person name="Alfaro M."/>
            <person name="Sun H."/>
            <person name="Tritt A."/>
            <person name="Yoshinaga Y."/>
            <person name="Zwiers L.-H."/>
            <person name="Turgeon B."/>
            <person name="Goodwin S."/>
            <person name="Spatafora J."/>
            <person name="Crous P."/>
            <person name="Grigoriev I."/>
        </authorList>
    </citation>
    <scope>NUCLEOTIDE SEQUENCE</scope>
    <source>
        <strain evidence="2">ATCC 36951</strain>
    </source>
</reference>
<accession>A0A6A6C7C0</accession>
<dbReference type="AlphaFoldDB" id="A0A6A6C7C0"/>
<dbReference type="Gene3D" id="3.30.710.10">
    <property type="entry name" value="Potassium Channel Kv1.1, Chain A"/>
    <property type="match status" value="1"/>
</dbReference>
<evidence type="ECO:0000313" key="2">
    <source>
        <dbReference type="EMBL" id="KAF2162941.1"/>
    </source>
</evidence>
<dbReference type="RefSeq" id="XP_033663830.1">
    <property type="nucleotide sequence ID" value="XM_033813784.1"/>
</dbReference>
<evidence type="ECO:0000313" key="3">
    <source>
        <dbReference type="Proteomes" id="UP000799537"/>
    </source>
</evidence>
<dbReference type="PANTHER" id="PTHR47843:SF5">
    <property type="entry name" value="BTB_POZ DOMAIN PROTEIN"/>
    <property type="match status" value="1"/>
</dbReference>